<dbReference type="Pfam" id="PF02096">
    <property type="entry name" value="60KD_IMP"/>
    <property type="match status" value="1"/>
</dbReference>
<dbReference type="InterPro" id="IPR001708">
    <property type="entry name" value="YidC/ALB3/OXA1/COX18"/>
</dbReference>
<evidence type="ECO:0000256" key="5">
    <source>
        <dbReference type="ARBA" id="ARBA00022946"/>
    </source>
</evidence>
<dbReference type="Proteomes" id="UP000800096">
    <property type="component" value="Unassembled WGS sequence"/>
</dbReference>
<reference evidence="12" key="1">
    <citation type="journal article" date="2020" name="Stud. Mycol.">
        <title>101 Dothideomycetes genomes: a test case for predicting lifestyles and emergence of pathogens.</title>
        <authorList>
            <person name="Haridas S."/>
            <person name="Albert R."/>
            <person name="Binder M."/>
            <person name="Bloem J."/>
            <person name="Labutti K."/>
            <person name="Salamov A."/>
            <person name="Andreopoulos B."/>
            <person name="Baker S."/>
            <person name="Barry K."/>
            <person name="Bills G."/>
            <person name="Bluhm B."/>
            <person name="Cannon C."/>
            <person name="Castanera R."/>
            <person name="Culley D."/>
            <person name="Daum C."/>
            <person name="Ezra D."/>
            <person name="Gonzalez J."/>
            <person name="Henrissat B."/>
            <person name="Kuo A."/>
            <person name="Liang C."/>
            <person name="Lipzen A."/>
            <person name="Lutzoni F."/>
            <person name="Magnuson J."/>
            <person name="Mondo S."/>
            <person name="Nolan M."/>
            <person name="Ohm R."/>
            <person name="Pangilinan J."/>
            <person name="Park H.-J."/>
            <person name="Ramirez L."/>
            <person name="Alfaro M."/>
            <person name="Sun H."/>
            <person name="Tritt A."/>
            <person name="Yoshinaga Y."/>
            <person name="Zwiers L.-H."/>
            <person name="Turgeon B."/>
            <person name="Goodwin S."/>
            <person name="Spatafora J."/>
            <person name="Crous P."/>
            <person name="Grigoriev I."/>
        </authorList>
    </citation>
    <scope>NUCLEOTIDE SEQUENCE</scope>
    <source>
        <strain evidence="12">HMLAC05119</strain>
    </source>
</reference>
<comment type="subcellular location">
    <subcellularLocation>
        <location evidence="9">Membrane</location>
        <topology evidence="9">Multi-pass membrane protein</topology>
    </subcellularLocation>
    <subcellularLocation>
        <location evidence="1">Mitochondrion inner membrane</location>
        <topology evidence="1">Multi-pass membrane protein</topology>
    </subcellularLocation>
</comment>
<keyword evidence="4" id="KW-0999">Mitochondrion inner membrane</keyword>
<evidence type="ECO:0000313" key="12">
    <source>
        <dbReference type="EMBL" id="KAF1918826.1"/>
    </source>
</evidence>
<dbReference type="EMBL" id="ML979133">
    <property type="protein sequence ID" value="KAF1918826.1"/>
    <property type="molecule type" value="Genomic_DNA"/>
</dbReference>
<feature type="domain" description="Membrane insertase YidC/Oxa/ALB C-terminal" evidence="11">
    <location>
        <begin position="129"/>
        <end position="320"/>
    </location>
</feature>
<dbReference type="PANTHER" id="PTHR12428">
    <property type="entry name" value="OXA1"/>
    <property type="match status" value="1"/>
</dbReference>
<organism evidence="12 13">
    <name type="scientific">Ampelomyces quisqualis</name>
    <name type="common">Powdery mildew agent</name>
    <dbReference type="NCBI Taxonomy" id="50730"/>
    <lineage>
        <taxon>Eukaryota</taxon>
        <taxon>Fungi</taxon>
        <taxon>Dikarya</taxon>
        <taxon>Ascomycota</taxon>
        <taxon>Pezizomycotina</taxon>
        <taxon>Dothideomycetes</taxon>
        <taxon>Pleosporomycetidae</taxon>
        <taxon>Pleosporales</taxon>
        <taxon>Pleosporineae</taxon>
        <taxon>Phaeosphaeriaceae</taxon>
        <taxon>Ampelomyces</taxon>
    </lineage>
</organism>
<accession>A0A6A5QW85</accession>
<evidence type="ECO:0000256" key="3">
    <source>
        <dbReference type="ARBA" id="ARBA00022692"/>
    </source>
</evidence>
<dbReference type="GO" id="GO:0032977">
    <property type="term" value="F:membrane insertase activity"/>
    <property type="evidence" value="ECO:0007669"/>
    <property type="project" value="InterPro"/>
</dbReference>
<evidence type="ECO:0000256" key="4">
    <source>
        <dbReference type="ARBA" id="ARBA00022792"/>
    </source>
</evidence>
<dbReference type="InterPro" id="IPR028055">
    <property type="entry name" value="YidC/Oxa/ALB_C"/>
</dbReference>
<evidence type="ECO:0000256" key="7">
    <source>
        <dbReference type="ARBA" id="ARBA00023128"/>
    </source>
</evidence>
<evidence type="ECO:0000256" key="6">
    <source>
        <dbReference type="ARBA" id="ARBA00022989"/>
    </source>
</evidence>
<dbReference type="PANTHER" id="PTHR12428:SF66">
    <property type="entry name" value="MITOCHONDRIAL INNER MEMBRANE PROTEIN OXA1L"/>
    <property type="match status" value="1"/>
</dbReference>
<keyword evidence="13" id="KW-1185">Reference proteome</keyword>
<evidence type="ECO:0000313" key="13">
    <source>
        <dbReference type="Proteomes" id="UP000800096"/>
    </source>
</evidence>
<dbReference type="CDD" id="cd20069">
    <property type="entry name" value="5TM_Oxa1-like"/>
    <property type="match status" value="1"/>
</dbReference>
<name>A0A6A5QW85_AMPQU</name>
<keyword evidence="7" id="KW-0496">Mitochondrion</keyword>
<evidence type="ECO:0000256" key="2">
    <source>
        <dbReference type="ARBA" id="ARBA00009877"/>
    </source>
</evidence>
<feature type="transmembrane region" description="Helical" evidence="10">
    <location>
        <begin position="250"/>
        <end position="266"/>
    </location>
</feature>
<evidence type="ECO:0000256" key="1">
    <source>
        <dbReference type="ARBA" id="ARBA00004448"/>
    </source>
</evidence>
<sequence>MLPSRGLRPARFSPLSSPQSTLLRFNASRKFSSLPRTAGLSALSCRASPLQSVRWRTDASAAVNDPKTIDDLLGLEPAKDVIPRAEIDPTVLIDHAGNLKELGLDYGYGLTTVFERTIEQIYLNSGWGWAGSIMAAGVAVRCVTFFFQALTSDRMAGLASLKPLTEPLQKKLEAAIARGDKQQEQIYKMQQAQIMKPHIGGVFSMGGFMIVQMWVGFSVFRCLRAMGELPVPGMASDGFLWFSDLTTRDPYFLLPAATTAMFYGIFKRGGETGVSAESGSRQKLMKAMSFVIGFITAFQPAGLQLYFLVQGFLGAVTGWALRQNRFRNFLRIRTIPSPESQEVYSRVVKGELKLADIKGRDGKVRYQAPREPTKRRDIGPLAGIKIKGDTLIPAHLKADARTKIDAERPDRDADFEEGPKGTLKQKMDYYRRNYRPAFIARRLGAKYGITMSKGTEAQEKRKARAEQYEIERKRRFMNRK</sequence>
<protein>
    <submittedName>
        <fullName evidence="12">60Kd inner membrane protein-domain-containing protein</fullName>
    </submittedName>
</protein>
<evidence type="ECO:0000256" key="9">
    <source>
        <dbReference type="RuleBase" id="RU003945"/>
    </source>
</evidence>
<proteinExistence type="inferred from homology"/>
<dbReference type="AlphaFoldDB" id="A0A6A5QW85"/>
<evidence type="ECO:0000256" key="8">
    <source>
        <dbReference type="ARBA" id="ARBA00023136"/>
    </source>
</evidence>
<comment type="similarity">
    <text evidence="2 9">Belongs to the OXA1/ALB3/YidC family.</text>
</comment>
<feature type="transmembrane region" description="Helical" evidence="10">
    <location>
        <begin position="199"/>
        <end position="220"/>
    </location>
</feature>
<keyword evidence="5" id="KW-0809">Transit peptide</keyword>
<feature type="transmembrane region" description="Helical" evidence="10">
    <location>
        <begin position="126"/>
        <end position="147"/>
    </location>
</feature>
<keyword evidence="3 9" id="KW-0812">Transmembrane</keyword>
<evidence type="ECO:0000256" key="10">
    <source>
        <dbReference type="SAM" id="Phobius"/>
    </source>
</evidence>
<dbReference type="GO" id="GO:0032979">
    <property type="term" value="P:protein insertion into mitochondrial inner membrane from matrix"/>
    <property type="evidence" value="ECO:0007669"/>
    <property type="project" value="TreeGrafter"/>
</dbReference>
<dbReference type="GO" id="GO:0005743">
    <property type="term" value="C:mitochondrial inner membrane"/>
    <property type="evidence" value="ECO:0007669"/>
    <property type="project" value="UniProtKB-SubCell"/>
</dbReference>
<feature type="transmembrane region" description="Helical" evidence="10">
    <location>
        <begin position="287"/>
        <end position="307"/>
    </location>
</feature>
<gene>
    <name evidence="12" type="ORF">BDU57DRAFT_121268</name>
</gene>
<dbReference type="OrthoDB" id="2148490at2759"/>
<evidence type="ECO:0000259" key="11">
    <source>
        <dbReference type="Pfam" id="PF02096"/>
    </source>
</evidence>
<keyword evidence="6 10" id="KW-1133">Transmembrane helix</keyword>
<keyword evidence="8 10" id="KW-0472">Membrane</keyword>